<dbReference type="PANTHER" id="PTHR31870:SF2">
    <property type="entry name" value="CHROMOSOME 11 OPEN READING FRAME 87"/>
    <property type="match status" value="1"/>
</dbReference>
<keyword evidence="10" id="KW-1185">Reference proteome</keyword>
<proteinExistence type="predicted"/>
<name>A0A8C7CWB5_ONCKI</name>
<dbReference type="PANTHER" id="PTHR31870">
    <property type="entry name" value="SI:DKEY-183I3.9-RELATED"/>
    <property type="match status" value="1"/>
</dbReference>
<evidence type="ECO:0000256" key="5">
    <source>
        <dbReference type="ARBA" id="ARBA00023136"/>
    </source>
</evidence>
<evidence type="ECO:0000256" key="1">
    <source>
        <dbReference type="ARBA" id="ARBA00004479"/>
    </source>
</evidence>
<keyword evidence="3" id="KW-0732">Signal</keyword>
<evidence type="ECO:0000313" key="9">
    <source>
        <dbReference type="Ensembl" id="ENSOKIP00005009897.1"/>
    </source>
</evidence>
<evidence type="ECO:0000256" key="6">
    <source>
        <dbReference type="ARBA" id="ARBA00023180"/>
    </source>
</evidence>
<evidence type="ECO:0000256" key="3">
    <source>
        <dbReference type="ARBA" id="ARBA00022729"/>
    </source>
</evidence>
<reference evidence="9" key="1">
    <citation type="submission" date="2025-08" db="UniProtKB">
        <authorList>
            <consortium name="Ensembl"/>
        </authorList>
    </citation>
    <scope>IDENTIFICATION</scope>
</reference>
<evidence type="ECO:0000313" key="10">
    <source>
        <dbReference type="Proteomes" id="UP000694557"/>
    </source>
</evidence>
<dbReference type="Proteomes" id="UP000694557">
    <property type="component" value="Unassembled WGS sequence"/>
</dbReference>
<evidence type="ECO:0000256" key="8">
    <source>
        <dbReference type="SAM" id="Phobius"/>
    </source>
</evidence>
<keyword evidence="2 8" id="KW-0812">Transmembrane</keyword>
<keyword evidence="4 8" id="KW-1133">Transmembrane helix</keyword>
<evidence type="ECO:0000256" key="2">
    <source>
        <dbReference type="ARBA" id="ARBA00022692"/>
    </source>
</evidence>
<sequence>MSARTSENLELSIPHCTFNGTTQTNGTCINQVDQLFLAFSSTVVLIVLMAVIIGIIIVSLVTFHLHKRKMKKGKIRKAQEEYERDNCSLKTIKGEQATRHCIMVRPGLRAPLAAVQKNEQNTPFNEDSSVTPNPENSSKADTSQMNSTHWCLGDNAQFIR</sequence>
<keyword evidence="6" id="KW-0325">Glycoprotein</keyword>
<organism evidence="9 10">
    <name type="scientific">Oncorhynchus kisutch</name>
    <name type="common">Coho salmon</name>
    <name type="synonym">Salmo kisutch</name>
    <dbReference type="NCBI Taxonomy" id="8019"/>
    <lineage>
        <taxon>Eukaryota</taxon>
        <taxon>Metazoa</taxon>
        <taxon>Chordata</taxon>
        <taxon>Craniata</taxon>
        <taxon>Vertebrata</taxon>
        <taxon>Euteleostomi</taxon>
        <taxon>Actinopterygii</taxon>
        <taxon>Neopterygii</taxon>
        <taxon>Teleostei</taxon>
        <taxon>Protacanthopterygii</taxon>
        <taxon>Salmoniformes</taxon>
        <taxon>Salmonidae</taxon>
        <taxon>Salmoninae</taxon>
        <taxon>Oncorhynchus</taxon>
    </lineage>
</organism>
<dbReference type="AlphaFoldDB" id="A0A8C7CWB5"/>
<protein>
    <submittedName>
        <fullName evidence="9">Si:dkey-35i13.1</fullName>
    </submittedName>
</protein>
<comment type="subcellular location">
    <subcellularLocation>
        <location evidence="1">Membrane</location>
        <topology evidence="1">Single-pass type I membrane protein</topology>
    </subcellularLocation>
</comment>
<dbReference type="InterPro" id="IPR037670">
    <property type="entry name" value="C11orf87"/>
</dbReference>
<reference evidence="9" key="2">
    <citation type="submission" date="2025-09" db="UniProtKB">
        <authorList>
            <consortium name="Ensembl"/>
        </authorList>
    </citation>
    <scope>IDENTIFICATION</scope>
</reference>
<keyword evidence="5 8" id="KW-0472">Membrane</keyword>
<evidence type="ECO:0000256" key="7">
    <source>
        <dbReference type="SAM" id="MobiDB-lite"/>
    </source>
</evidence>
<dbReference type="GeneTree" id="ENSGT00390000012905"/>
<gene>
    <name evidence="9" type="primary">C11orf87</name>
</gene>
<dbReference type="GO" id="GO:0016020">
    <property type="term" value="C:membrane"/>
    <property type="evidence" value="ECO:0007669"/>
    <property type="project" value="UniProtKB-SubCell"/>
</dbReference>
<dbReference type="Ensembl" id="ENSOKIT00005010519.1">
    <property type="protein sequence ID" value="ENSOKIP00005009897.1"/>
    <property type="gene ID" value="ENSOKIG00005004420.1"/>
</dbReference>
<feature type="region of interest" description="Disordered" evidence="7">
    <location>
        <begin position="121"/>
        <end position="147"/>
    </location>
</feature>
<evidence type="ECO:0000256" key="4">
    <source>
        <dbReference type="ARBA" id="ARBA00022989"/>
    </source>
</evidence>
<feature type="transmembrane region" description="Helical" evidence="8">
    <location>
        <begin position="43"/>
        <end position="66"/>
    </location>
</feature>
<accession>A0A8C7CWB5</accession>